<evidence type="ECO:0000313" key="2">
    <source>
        <dbReference type="Proteomes" id="UP001381693"/>
    </source>
</evidence>
<sequence length="182" mass="20227">MASGTRCPIRTDAVDIESRAYVAPQVVEAVVQDIVVVVGGNVDGDTRRVFDGEGDDGVRQVPLPGQIYTVTISVSKVLRRYRGPLRVKKRATLKLTFRSPSSSPSPSPPLWEEEPNTNIFSEECLVSATLRRHRKYIFFLSGEGEEENQTGFSSKNLVPVAPPEPASKKIRRLVRKMVCKRC</sequence>
<proteinExistence type="predicted"/>
<dbReference type="Proteomes" id="UP001381693">
    <property type="component" value="Unassembled WGS sequence"/>
</dbReference>
<name>A0AAN8X5Z2_HALRR</name>
<dbReference type="AlphaFoldDB" id="A0AAN8X5Z2"/>
<organism evidence="1 2">
    <name type="scientific">Halocaridina rubra</name>
    <name type="common">Hawaiian red shrimp</name>
    <dbReference type="NCBI Taxonomy" id="373956"/>
    <lineage>
        <taxon>Eukaryota</taxon>
        <taxon>Metazoa</taxon>
        <taxon>Ecdysozoa</taxon>
        <taxon>Arthropoda</taxon>
        <taxon>Crustacea</taxon>
        <taxon>Multicrustacea</taxon>
        <taxon>Malacostraca</taxon>
        <taxon>Eumalacostraca</taxon>
        <taxon>Eucarida</taxon>
        <taxon>Decapoda</taxon>
        <taxon>Pleocyemata</taxon>
        <taxon>Caridea</taxon>
        <taxon>Atyoidea</taxon>
        <taxon>Atyidae</taxon>
        <taxon>Halocaridina</taxon>
    </lineage>
</organism>
<comment type="caution">
    <text evidence="1">The sequence shown here is derived from an EMBL/GenBank/DDBJ whole genome shotgun (WGS) entry which is preliminary data.</text>
</comment>
<protein>
    <submittedName>
        <fullName evidence="1">Uncharacterized protein</fullName>
    </submittedName>
</protein>
<keyword evidence="2" id="KW-1185">Reference proteome</keyword>
<dbReference type="EMBL" id="JAXCGZ010007886">
    <property type="protein sequence ID" value="KAK7078342.1"/>
    <property type="molecule type" value="Genomic_DNA"/>
</dbReference>
<evidence type="ECO:0000313" key="1">
    <source>
        <dbReference type="EMBL" id="KAK7078342.1"/>
    </source>
</evidence>
<gene>
    <name evidence="1" type="ORF">SK128_020720</name>
</gene>
<accession>A0AAN8X5Z2</accession>
<reference evidence="1 2" key="1">
    <citation type="submission" date="2023-11" db="EMBL/GenBank/DDBJ databases">
        <title>Halocaridina rubra genome assembly.</title>
        <authorList>
            <person name="Smith C."/>
        </authorList>
    </citation>
    <scope>NUCLEOTIDE SEQUENCE [LARGE SCALE GENOMIC DNA]</scope>
    <source>
        <strain evidence="1">EP-1</strain>
        <tissue evidence="1">Whole</tissue>
    </source>
</reference>
<feature type="non-terminal residue" evidence="1">
    <location>
        <position position="182"/>
    </location>
</feature>